<evidence type="ECO:0000256" key="1">
    <source>
        <dbReference type="SAM" id="MobiDB-lite"/>
    </source>
</evidence>
<evidence type="ECO:0000313" key="3">
    <source>
        <dbReference type="EMBL" id="TFJ87014.1"/>
    </source>
</evidence>
<protein>
    <submittedName>
        <fullName evidence="3">Uncharacterized protein</fullName>
    </submittedName>
</protein>
<organism evidence="3 4">
    <name type="scientific">Nannochloropsis salina CCMP1776</name>
    <dbReference type="NCBI Taxonomy" id="1027361"/>
    <lineage>
        <taxon>Eukaryota</taxon>
        <taxon>Sar</taxon>
        <taxon>Stramenopiles</taxon>
        <taxon>Ochrophyta</taxon>
        <taxon>Eustigmatophyceae</taxon>
        <taxon>Eustigmatales</taxon>
        <taxon>Monodopsidaceae</taxon>
        <taxon>Microchloropsis</taxon>
        <taxon>Microchloropsis salina</taxon>
    </lineage>
</organism>
<keyword evidence="2" id="KW-0472">Membrane</keyword>
<dbReference type="OrthoDB" id="10338883at2759"/>
<feature type="compositionally biased region" description="Basic and acidic residues" evidence="1">
    <location>
        <begin position="247"/>
        <end position="262"/>
    </location>
</feature>
<keyword evidence="2" id="KW-0812">Transmembrane</keyword>
<name>A0A4D9D7L9_9STRA</name>
<feature type="compositionally biased region" description="Basic and acidic residues" evidence="1">
    <location>
        <begin position="278"/>
        <end position="292"/>
    </location>
</feature>
<keyword evidence="4" id="KW-1185">Reference proteome</keyword>
<feature type="transmembrane region" description="Helical" evidence="2">
    <location>
        <begin position="157"/>
        <end position="177"/>
    </location>
</feature>
<feature type="transmembrane region" description="Helical" evidence="2">
    <location>
        <begin position="183"/>
        <end position="205"/>
    </location>
</feature>
<dbReference type="EMBL" id="SDOX01000006">
    <property type="protein sequence ID" value="TFJ87014.1"/>
    <property type="molecule type" value="Genomic_DNA"/>
</dbReference>
<comment type="caution">
    <text evidence="3">The sequence shown here is derived from an EMBL/GenBank/DDBJ whole genome shotgun (WGS) entry which is preliminary data.</text>
</comment>
<gene>
    <name evidence="3" type="ORF">NSK_001348</name>
</gene>
<dbReference type="Proteomes" id="UP000355283">
    <property type="component" value="Unassembled WGS sequence"/>
</dbReference>
<reference evidence="3 4" key="1">
    <citation type="submission" date="2019-01" db="EMBL/GenBank/DDBJ databases">
        <title>Nuclear Genome Assembly of the Microalgal Biofuel strain Nannochloropsis salina CCMP1776.</title>
        <authorList>
            <person name="Hovde B."/>
        </authorList>
    </citation>
    <scope>NUCLEOTIDE SEQUENCE [LARGE SCALE GENOMIC DNA]</scope>
    <source>
        <strain evidence="3 4">CCMP1776</strain>
    </source>
</reference>
<dbReference type="AlphaFoldDB" id="A0A4D9D7L9"/>
<accession>A0A4D9D7L9</accession>
<feature type="region of interest" description="Disordered" evidence="1">
    <location>
        <begin position="247"/>
        <end position="292"/>
    </location>
</feature>
<keyword evidence="2" id="KW-1133">Transmembrane helix</keyword>
<sequence length="292" mass="32033">MTALVWAYESAFMLLPSRGFRVPFCNLPRPLSAHKSPLATGSAGKNCGTHTILYARLRDRGDEEDEMESLLRALLRGDRGSMEDYEQRRRMEAVRQEEASQGLWGKAKSILRGVASKAPLLLIAPVVLWAGFQLSGVAVSLGLTSALVFASFALPPMFALTFLMPLVVLMLVGTFVFPILPFAILGFLPGFVLLPLVFLGGVFMLTQFAGSSRSSSSTWGLTGFDEDSWPWGGKTFTWVTLDADEGMEGRRKDQSNRGRNDGIIDVTATEADDDEEDGGKRGLDDFDRRLRG</sequence>
<feature type="transmembrane region" description="Helical" evidence="2">
    <location>
        <begin position="126"/>
        <end position="150"/>
    </location>
</feature>
<proteinExistence type="predicted"/>
<evidence type="ECO:0000256" key="2">
    <source>
        <dbReference type="SAM" id="Phobius"/>
    </source>
</evidence>
<evidence type="ECO:0000313" key="4">
    <source>
        <dbReference type="Proteomes" id="UP000355283"/>
    </source>
</evidence>